<keyword evidence="6 7" id="KW-0511">Multifunctional enzyme</keyword>
<feature type="region of interest" description="Adenylyl transferase" evidence="7">
    <location>
        <begin position="446"/>
        <end position="938"/>
    </location>
</feature>
<dbReference type="Pfam" id="PF03710">
    <property type="entry name" value="GlnE"/>
    <property type="match status" value="2"/>
</dbReference>
<dbReference type="GO" id="GO:0000820">
    <property type="term" value="P:regulation of glutamine family amino acid metabolic process"/>
    <property type="evidence" value="ECO:0007669"/>
    <property type="project" value="UniProtKB-UniRule"/>
</dbReference>
<dbReference type="FunFam" id="3.30.460.10:FF:000009">
    <property type="entry name" value="Bifunctional glutamine synthetase adenylyltransferase/adenylyl-removing enzyme"/>
    <property type="match status" value="1"/>
</dbReference>
<evidence type="ECO:0000313" key="10">
    <source>
        <dbReference type="EMBL" id="ANJ67520.1"/>
    </source>
</evidence>
<dbReference type="PANTHER" id="PTHR30621">
    <property type="entry name" value="GLUTAMINE SYNTHETASE ADENYLYLTRANSFERASE"/>
    <property type="match status" value="1"/>
</dbReference>
<evidence type="ECO:0000256" key="7">
    <source>
        <dbReference type="HAMAP-Rule" id="MF_00802"/>
    </source>
</evidence>
<evidence type="ECO:0000256" key="6">
    <source>
        <dbReference type="ARBA" id="ARBA00023268"/>
    </source>
</evidence>
<organism evidence="10 11">
    <name type="scientific">Halothiobacillus diazotrophicus</name>
    <dbReference type="NCBI Taxonomy" id="1860122"/>
    <lineage>
        <taxon>Bacteria</taxon>
        <taxon>Pseudomonadati</taxon>
        <taxon>Pseudomonadota</taxon>
        <taxon>Gammaproteobacteria</taxon>
        <taxon>Chromatiales</taxon>
        <taxon>Halothiobacillaceae</taxon>
        <taxon>Halothiobacillus</taxon>
    </lineage>
</organism>
<sequence>MVQLPESDYQFLSEAAIVAGADEVTLQQLRVIATVSPFIAQSLKTLPWLWVQLIPLISKPNHERDLRARFDAWFATRADEEFDRALRQIRRIEMIRIAWRDVCGLADTQETLFDLSQLADQSVQQALLFHEAALTARHGSPRDHSGQMQRLVVLGMGKLGGYELNYSSDIDLIFAFEHEGETDGERPIANSQFFIKLGQRIIRSLDHVTSDGFVFRVDMRLRPHGDEGALALPFDAMEHYYATLGREWERYAFIKARVIAGDFAAGETLLNQLKPFVYRKYLDFGAFAQLRDMKKAIEVEMTRKGLIDNIKLGPGGIREVEFIGQLFQLLRGGREPRLQSRSILKTLDVLGETHQLPASMIAELKSGYDFLRRTENRLQMQHDQQTQSLPIKDDDRTRLALAMGFDSWQHFLPALDAHRHRIHRHFGEILKTQRDERRDDDPLLTVWQDDSLSDARAMNHLEHEGFSDPQAALETLRAWKREHYALVSDIVRQRLDVLIPNLLHEVATGDNAISTLQAVLTLISAVLGRSVYLALLIEQPQALRQLIQLCSASPWISDLLRQHPILLDELVDPEALYVQPDVDDLCAELDGLLSRFPEDEERQFDELRRFRQLSVLRVAAADAMGVLPVMRVSDQLTWIAEVALRAVLNRTRDKLQERYGRPQATTPEGVIEPGFAIIGYGKLGGIELGYGSDLDLVFLHDSDGEETVTTGPQVIDNSLFFARIAQKIIHTLSIRTPAGVLYEIDTRLRPDGVGGLLVSSLKGFAQYQQEHAWLWEIQALCRARFICGHPPIESAFTAIRKAVICTPRDPNMLRSEIRAMREKMRAEQDSPPPDHFHLKRGVGGITDIEFIVQYLLLRHAHAHPEIIRFTDNIRQLTALMNEKVLPEAIGSALITAYQSLRNATHRRTLANQSLNVPIADFASERATVMATWQHYFTD</sequence>
<dbReference type="SUPFAM" id="SSF81593">
    <property type="entry name" value="Nucleotidyltransferase substrate binding subunit/domain"/>
    <property type="match status" value="2"/>
</dbReference>
<dbReference type="InterPro" id="IPR013546">
    <property type="entry name" value="PII_UdlTrfase/GS_AdlTrfase"/>
</dbReference>
<evidence type="ECO:0000256" key="5">
    <source>
        <dbReference type="ARBA" id="ARBA00022842"/>
    </source>
</evidence>
<feature type="region of interest" description="Adenylyl removase" evidence="7">
    <location>
        <begin position="1"/>
        <end position="443"/>
    </location>
</feature>
<protein>
    <recommendedName>
        <fullName evidence="7">Bifunctional glutamine synthetase adenylyltransferase/adenylyl-removing enzyme</fullName>
    </recommendedName>
    <alternativeName>
        <fullName evidence="7">ATP:glutamine synthetase adenylyltransferase</fullName>
    </alternativeName>
    <alternativeName>
        <fullName evidence="7">ATase</fullName>
    </alternativeName>
    <domain>
        <recommendedName>
            <fullName evidence="7">Glutamine synthetase adenylyl-L-tyrosine phosphorylase</fullName>
            <ecNumber evidence="7">2.7.7.89</ecNumber>
        </recommendedName>
        <alternativeName>
            <fullName evidence="7">Adenylyl removase</fullName>
            <shortName evidence="7">AR</shortName>
            <shortName evidence="7">AT-N</shortName>
        </alternativeName>
    </domain>
    <domain>
        <recommendedName>
            <fullName evidence="7">Glutamine synthetase adenylyl transferase</fullName>
            <ecNumber evidence="7">2.7.7.42</ecNumber>
        </recommendedName>
        <alternativeName>
            <fullName evidence="7">Adenylyl transferase</fullName>
            <shortName evidence="7">AT</shortName>
            <shortName evidence="7">AT-C</shortName>
        </alternativeName>
    </domain>
</protein>
<keyword evidence="3 7" id="KW-0547">Nucleotide-binding</keyword>
<reference evidence="10 11" key="1">
    <citation type="submission" date="2016-06" db="EMBL/GenBank/DDBJ databases">
        <title>Insight into the functional genes involving in sulfur oxidation in Pearl River water.</title>
        <authorList>
            <person name="Luo J."/>
            <person name="Tan X."/>
            <person name="Lin W."/>
        </authorList>
    </citation>
    <scope>NUCLEOTIDE SEQUENCE [LARGE SCALE GENOMIC DNA]</scope>
    <source>
        <strain evidence="10 11">LS2</strain>
    </source>
</reference>
<evidence type="ECO:0000259" key="8">
    <source>
        <dbReference type="Pfam" id="PF03710"/>
    </source>
</evidence>
<comment type="cofactor">
    <cofactor evidence="7">
        <name>Mg(2+)</name>
        <dbReference type="ChEBI" id="CHEBI:18420"/>
    </cofactor>
</comment>
<keyword evidence="11" id="KW-1185">Reference proteome</keyword>
<dbReference type="RefSeq" id="WP_066100544.1">
    <property type="nucleotide sequence ID" value="NZ_CP016027.1"/>
</dbReference>
<dbReference type="Gene3D" id="3.30.460.10">
    <property type="entry name" value="Beta Polymerase, domain 2"/>
    <property type="match status" value="2"/>
</dbReference>
<dbReference type="HAMAP" id="MF_00802">
    <property type="entry name" value="GlnE"/>
    <property type="match status" value="1"/>
</dbReference>
<dbReference type="STRING" id="1860122.A9404_09075"/>
<gene>
    <name evidence="7" type="primary">glnE</name>
    <name evidence="10" type="ORF">A9404_09075</name>
</gene>
<proteinExistence type="inferred from homology"/>
<dbReference type="EC" id="2.7.7.42" evidence="7"/>
<dbReference type="Proteomes" id="UP000078596">
    <property type="component" value="Chromosome"/>
</dbReference>
<feature type="domain" description="PII-uridylyltransferase/Glutamine-synthetase adenylyltransferase" evidence="9">
    <location>
        <begin position="817"/>
        <end position="906"/>
    </location>
</feature>
<comment type="catalytic activity">
    <reaction evidence="7">
        <text>[glutamine synthetase]-L-tyrosine + ATP = [glutamine synthetase]-O(4)-(5'-adenylyl)-L-tyrosine + diphosphate</text>
        <dbReference type="Rhea" id="RHEA:18589"/>
        <dbReference type="Rhea" id="RHEA-COMP:10660"/>
        <dbReference type="Rhea" id="RHEA-COMP:10661"/>
        <dbReference type="ChEBI" id="CHEBI:30616"/>
        <dbReference type="ChEBI" id="CHEBI:33019"/>
        <dbReference type="ChEBI" id="CHEBI:46858"/>
        <dbReference type="ChEBI" id="CHEBI:83624"/>
        <dbReference type="EC" id="2.7.7.42"/>
    </reaction>
</comment>
<dbReference type="GO" id="GO:0047388">
    <property type="term" value="F:[glutamine synthetase]-adenylyl-L-tyrosine phosphorylase activity"/>
    <property type="evidence" value="ECO:0007669"/>
    <property type="project" value="UniProtKB-EC"/>
</dbReference>
<dbReference type="GO" id="GO:0005829">
    <property type="term" value="C:cytosol"/>
    <property type="evidence" value="ECO:0007669"/>
    <property type="project" value="TreeGrafter"/>
</dbReference>
<evidence type="ECO:0000259" key="9">
    <source>
        <dbReference type="Pfam" id="PF08335"/>
    </source>
</evidence>
<dbReference type="Gene3D" id="1.20.120.1510">
    <property type="match status" value="1"/>
</dbReference>
<dbReference type="EC" id="2.7.7.89" evidence="7"/>
<evidence type="ECO:0000256" key="2">
    <source>
        <dbReference type="ARBA" id="ARBA00022695"/>
    </source>
</evidence>
<name>A0A191ZI26_9GAMM</name>
<dbReference type="FunFam" id="1.20.120.330:FF:000005">
    <property type="entry name" value="Bifunctional glutamine synthetase adenylyltransferase/adenylyl-removing enzyme"/>
    <property type="match status" value="1"/>
</dbReference>
<dbReference type="Gene3D" id="1.20.120.330">
    <property type="entry name" value="Nucleotidyltransferases domain 2"/>
    <property type="match status" value="2"/>
</dbReference>
<accession>A0A191ZI26</accession>
<comment type="similarity">
    <text evidence="7">Belongs to the GlnE family.</text>
</comment>
<keyword evidence="2 7" id="KW-0548">Nucleotidyltransferase</keyword>
<dbReference type="PANTHER" id="PTHR30621:SF0">
    <property type="entry name" value="BIFUNCTIONAL GLUTAMINE SYNTHETASE ADENYLYLTRANSFERASE_ADENYLYL-REMOVING ENZYME"/>
    <property type="match status" value="1"/>
</dbReference>
<feature type="domain" description="Glutamate-ammonia ligase adenylyltransferase repeated" evidence="8">
    <location>
        <begin position="26"/>
        <end position="269"/>
    </location>
</feature>
<dbReference type="InterPro" id="IPR023057">
    <property type="entry name" value="GlnE"/>
</dbReference>
<feature type="domain" description="PII-uridylyltransferase/Glutamine-synthetase adenylyltransferase" evidence="9">
    <location>
        <begin position="291"/>
        <end position="429"/>
    </location>
</feature>
<keyword evidence="1 7" id="KW-0808">Transferase</keyword>
<evidence type="ECO:0000256" key="3">
    <source>
        <dbReference type="ARBA" id="ARBA00022741"/>
    </source>
</evidence>
<dbReference type="Pfam" id="PF08335">
    <property type="entry name" value="GlnD_UR_UTase"/>
    <property type="match status" value="2"/>
</dbReference>
<dbReference type="GO" id="GO:0008882">
    <property type="term" value="F:[glutamate-ammonia-ligase] adenylyltransferase activity"/>
    <property type="evidence" value="ECO:0007669"/>
    <property type="project" value="UniProtKB-UniRule"/>
</dbReference>
<dbReference type="CDD" id="cd05401">
    <property type="entry name" value="NT_GlnE_GlnD_like"/>
    <property type="match status" value="2"/>
</dbReference>
<dbReference type="InterPro" id="IPR005190">
    <property type="entry name" value="GlnE_rpt_dom"/>
</dbReference>
<dbReference type="AlphaFoldDB" id="A0A191ZI26"/>
<comment type="function">
    <text evidence="7">Involved in the regulation of glutamine synthetase GlnA, a key enzyme in the process to assimilate ammonia. When cellular nitrogen levels are high, the C-terminal adenylyl transferase (AT) inactivates GlnA by covalent transfer of an adenylyl group from ATP to specific tyrosine residue of GlnA, thus reducing its activity. Conversely, when nitrogen levels are low, the N-terminal adenylyl removase (AR) activates GlnA by removing the adenylyl group by phosphorolysis, increasing its activity. The regulatory region of GlnE binds the signal transduction protein PII (GlnB) which indicates the nitrogen status of the cell.</text>
</comment>
<keyword evidence="4 7" id="KW-0067">ATP-binding</keyword>
<dbReference type="KEGG" id="haz:A9404_09075"/>
<dbReference type="InterPro" id="IPR043519">
    <property type="entry name" value="NT_sf"/>
</dbReference>
<comment type="catalytic activity">
    <reaction evidence="7">
        <text>[glutamine synthetase]-O(4)-(5'-adenylyl)-L-tyrosine + phosphate = [glutamine synthetase]-L-tyrosine + ADP</text>
        <dbReference type="Rhea" id="RHEA:43716"/>
        <dbReference type="Rhea" id="RHEA-COMP:10660"/>
        <dbReference type="Rhea" id="RHEA-COMP:10661"/>
        <dbReference type="ChEBI" id="CHEBI:43474"/>
        <dbReference type="ChEBI" id="CHEBI:46858"/>
        <dbReference type="ChEBI" id="CHEBI:83624"/>
        <dbReference type="ChEBI" id="CHEBI:456216"/>
        <dbReference type="EC" id="2.7.7.89"/>
    </reaction>
</comment>
<evidence type="ECO:0000256" key="1">
    <source>
        <dbReference type="ARBA" id="ARBA00022679"/>
    </source>
</evidence>
<dbReference type="SUPFAM" id="SSF81301">
    <property type="entry name" value="Nucleotidyltransferase"/>
    <property type="match status" value="2"/>
</dbReference>
<keyword evidence="5 7" id="KW-0460">Magnesium</keyword>
<evidence type="ECO:0000313" key="11">
    <source>
        <dbReference type="Proteomes" id="UP000078596"/>
    </source>
</evidence>
<dbReference type="GO" id="GO:0005524">
    <property type="term" value="F:ATP binding"/>
    <property type="evidence" value="ECO:0007669"/>
    <property type="project" value="UniProtKB-UniRule"/>
</dbReference>
<dbReference type="NCBIfam" id="NF008292">
    <property type="entry name" value="PRK11072.1"/>
    <property type="match status" value="1"/>
</dbReference>
<evidence type="ECO:0000256" key="4">
    <source>
        <dbReference type="ARBA" id="ARBA00022840"/>
    </source>
</evidence>
<dbReference type="EMBL" id="CP016027">
    <property type="protein sequence ID" value="ANJ67520.1"/>
    <property type="molecule type" value="Genomic_DNA"/>
</dbReference>
<dbReference type="GO" id="GO:0000287">
    <property type="term" value="F:magnesium ion binding"/>
    <property type="evidence" value="ECO:0007669"/>
    <property type="project" value="UniProtKB-UniRule"/>
</dbReference>
<feature type="domain" description="Glutamate-ammonia ligase adenylyltransferase repeated" evidence="8">
    <location>
        <begin position="544"/>
        <end position="797"/>
    </location>
</feature>